<keyword evidence="7" id="KW-1185">Reference proteome</keyword>
<protein>
    <recommendedName>
        <fullName evidence="5">SH3 domain-containing protein</fullName>
    </recommendedName>
</protein>
<feature type="transmembrane region" description="Helical" evidence="4">
    <location>
        <begin position="84"/>
        <end position="104"/>
    </location>
</feature>
<sequence length="375" mass="41076">MHDDDQATQSRPRTHAAAVLDNYFYLTTIVLGTAAWILAFGAQIAVTKIVGRSAVGVMWFAIFLQLFLTFGVLTTFAAGTVATFRLQICAFATMAAVFAVIGVDRSVFSGVGARDAMGAGWVVLAVVDILWVLYFSAEPGTPVAQWVEEMTVVRRDRAREPGGLNPSRSFVGGAVDAEKQPQVRSPRTSGYEAERSDASPDETKVGHEKHDPDDSGATIMLYKPEGNNGNGWATGERHIVDRSVEEHLEDIQEQEHVHDDGGLRPPPSSRARSPPSASQNRRGVYIQEPQPHQLSTIYDGSTVSEASASDAQREAYPYKVRARGDWIPRSPSEISFRKGDILHSSEKEGKKWWQVRKADGSIGAAPSNYFKVMNQ</sequence>
<proteinExistence type="predicted"/>
<dbReference type="PROSITE" id="PS50002">
    <property type="entry name" value="SH3"/>
    <property type="match status" value="1"/>
</dbReference>
<dbReference type="Proteomes" id="UP001221142">
    <property type="component" value="Unassembled WGS sequence"/>
</dbReference>
<evidence type="ECO:0000313" key="7">
    <source>
        <dbReference type="Proteomes" id="UP001221142"/>
    </source>
</evidence>
<evidence type="ECO:0000256" key="2">
    <source>
        <dbReference type="PROSITE-ProRule" id="PRU00192"/>
    </source>
</evidence>
<evidence type="ECO:0000256" key="3">
    <source>
        <dbReference type="SAM" id="MobiDB-lite"/>
    </source>
</evidence>
<comment type="caution">
    <text evidence="6">The sequence shown here is derived from an EMBL/GenBank/DDBJ whole genome shotgun (WGS) entry which is preliminary data.</text>
</comment>
<feature type="compositionally biased region" description="Low complexity" evidence="3">
    <location>
        <begin position="269"/>
        <end position="278"/>
    </location>
</feature>
<feature type="transmembrane region" description="Helical" evidence="4">
    <location>
        <begin position="23"/>
        <end position="45"/>
    </location>
</feature>
<keyword evidence="4" id="KW-0812">Transmembrane</keyword>
<evidence type="ECO:0000259" key="5">
    <source>
        <dbReference type="PROSITE" id="PS50002"/>
    </source>
</evidence>
<feature type="transmembrane region" description="Helical" evidence="4">
    <location>
        <begin position="57"/>
        <end position="78"/>
    </location>
</feature>
<feature type="region of interest" description="Disordered" evidence="3">
    <location>
        <begin position="158"/>
        <end position="234"/>
    </location>
</feature>
<dbReference type="Gene3D" id="2.30.30.40">
    <property type="entry name" value="SH3 Domains"/>
    <property type="match status" value="1"/>
</dbReference>
<organism evidence="6 7">
    <name type="scientific">Roridomyces roridus</name>
    <dbReference type="NCBI Taxonomy" id="1738132"/>
    <lineage>
        <taxon>Eukaryota</taxon>
        <taxon>Fungi</taxon>
        <taxon>Dikarya</taxon>
        <taxon>Basidiomycota</taxon>
        <taxon>Agaricomycotina</taxon>
        <taxon>Agaricomycetes</taxon>
        <taxon>Agaricomycetidae</taxon>
        <taxon>Agaricales</taxon>
        <taxon>Marasmiineae</taxon>
        <taxon>Mycenaceae</taxon>
        <taxon>Roridomyces</taxon>
    </lineage>
</organism>
<gene>
    <name evidence="6" type="ORF">FB45DRAFT_927220</name>
</gene>
<feature type="region of interest" description="Disordered" evidence="3">
    <location>
        <begin position="252"/>
        <end position="283"/>
    </location>
</feature>
<keyword evidence="4" id="KW-1133">Transmembrane helix</keyword>
<dbReference type="Pfam" id="PF00018">
    <property type="entry name" value="SH3_1"/>
    <property type="match status" value="1"/>
</dbReference>
<feature type="transmembrane region" description="Helical" evidence="4">
    <location>
        <begin position="116"/>
        <end position="135"/>
    </location>
</feature>
<name>A0AAD7FIN8_9AGAR</name>
<keyword evidence="1 2" id="KW-0728">SH3 domain</keyword>
<evidence type="ECO:0000313" key="6">
    <source>
        <dbReference type="EMBL" id="KAJ7622196.1"/>
    </source>
</evidence>
<dbReference type="EMBL" id="JARKIF010000015">
    <property type="protein sequence ID" value="KAJ7622196.1"/>
    <property type="molecule type" value="Genomic_DNA"/>
</dbReference>
<dbReference type="InterPro" id="IPR001452">
    <property type="entry name" value="SH3_domain"/>
</dbReference>
<dbReference type="SMART" id="SM00326">
    <property type="entry name" value="SH3"/>
    <property type="match status" value="1"/>
</dbReference>
<reference evidence="6" key="1">
    <citation type="submission" date="2023-03" db="EMBL/GenBank/DDBJ databases">
        <title>Massive genome expansion in bonnet fungi (Mycena s.s.) driven by repeated elements and novel gene families across ecological guilds.</title>
        <authorList>
            <consortium name="Lawrence Berkeley National Laboratory"/>
            <person name="Harder C.B."/>
            <person name="Miyauchi S."/>
            <person name="Viragh M."/>
            <person name="Kuo A."/>
            <person name="Thoen E."/>
            <person name="Andreopoulos B."/>
            <person name="Lu D."/>
            <person name="Skrede I."/>
            <person name="Drula E."/>
            <person name="Henrissat B."/>
            <person name="Morin E."/>
            <person name="Kohler A."/>
            <person name="Barry K."/>
            <person name="LaButti K."/>
            <person name="Morin E."/>
            <person name="Salamov A."/>
            <person name="Lipzen A."/>
            <person name="Mereny Z."/>
            <person name="Hegedus B."/>
            <person name="Baldrian P."/>
            <person name="Stursova M."/>
            <person name="Weitz H."/>
            <person name="Taylor A."/>
            <person name="Grigoriev I.V."/>
            <person name="Nagy L.G."/>
            <person name="Martin F."/>
            <person name="Kauserud H."/>
        </authorList>
    </citation>
    <scope>NUCLEOTIDE SEQUENCE</scope>
    <source>
        <strain evidence="6">9284</strain>
    </source>
</reference>
<dbReference type="AlphaFoldDB" id="A0AAD7FIN8"/>
<accession>A0AAD7FIN8</accession>
<evidence type="ECO:0000256" key="4">
    <source>
        <dbReference type="SAM" id="Phobius"/>
    </source>
</evidence>
<feature type="domain" description="SH3" evidence="5">
    <location>
        <begin position="315"/>
        <end position="375"/>
    </location>
</feature>
<dbReference type="InterPro" id="IPR036028">
    <property type="entry name" value="SH3-like_dom_sf"/>
</dbReference>
<keyword evidence="4" id="KW-0472">Membrane</keyword>
<evidence type="ECO:0000256" key="1">
    <source>
        <dbReference type="ARBA" id="ARBA00022443"/>
    </source>
</evidence>
<dbReference type="SUPFAM" id="SSF50044">
    <property type="entry name" value="SH3-domain"/>
    <property type="match status" value="1"/>
</dbReference>
<feature type="compositionally biased region" description="Basic and acidic residues" evidence="3">
    <location>
        <begin position="252"/>
        <end position="262"/>
    </location>
</feature>
<feature type="compositionally biased region" description="Basic and acidic residues" evidence="3">
    <location>
        <begin position="192"/>
        <end position="213"/>
    </location>
</feature>